<comment type="caution">
    <text evidence="4">The sequence shown here is derived from an EMBL/GenBank/DDBJ whole genome shotgun (WGS) entry which is preliminary data.</text>
</comment>
<gene>
    <name evidence="4" type="ORF">SAMN05660830_01319</name>
</gene>
<dbReference type="Proteomes" id="UP000184001">
    <property type="component" value="Unassembled WGS sequence"/>
</dbReference>
<feature type="domain" description="Sigma-54 factor interaction" evidence="3">
    <location>
        <begin position="1"/>
        <end position="58"/>
    </location>
</feature>
<evidence type="ECO:0000313" key="4">
    <source>
        <dbReference type="EMBL" id="SHJ00058.1"/>
    </source>
</evidence>
<reference evidence="4 5" key="1">
    <citation type="submission" date="2016-11" db="EMBL/GenBank/DDBJ databases">
        <authorList>
            <person name="Varghese N."/>
            <person name="Submissions S."/>
        </authorList>
    </citation>
    <scope>NUCLEOTIDE SEQUENCE [LARGE SCALE GENOMIC DNA]</scope>
    <source>
        <strain evidence="4 5">DSM 17919</strain>
    </source>
</reference>
<dbReference type="AlphaFoldDB" id="A0A8G2FAI6"/>
<protein>
    <submittedName>
        <fullName evidence="4">Sigma-54 interaction domain-containing protein</fullName>
    </submittedName>
</protein>
<keyword evidence="2" id="KW-0067">ATP-binding</keyword>
<evidence type="ECO:0000313" key="5">
    <source>
        <dbReference type="Proteomes" id="UP000184001"/>
    </source>
</evidence>
<dbReference type="GO" id="GO:0006355">
    <property type="term" value="P:regulation of DNA-templated transcription"/>
    <property type="evidence" value="ECO:0007669"/>
    <property type="project" value="InterPro"/>
</dbReference>
<sequence length="91" mass="10541">MDVRIIAAGNEDLSALVESNKFRSDLFYRLNVFPIEITPLRDHIEDISLLAEHMLNRLVAGAPCMLRLRQKSVTRLLVLFMKKVDLVVKRY</sequence>
<dbReference type="InterPro" id="IPR002078">
    <property type="entry name" value="Sigma_54_int"/>
</dbReference>
<dbReference type="Gene3D" id="3.40.50.300">
    <property type="entry name" value="P-loop containing nucleotide triphosphate hydrolases"/>
    <property type="match status" value="1"/>
</dbReference>
<evidence type="ECO:0000256" key="2">
    <source>
        <dbReference type="ARBA" id="ARBA00022840"/>
    </source>
</evidence>
<organism evidence="4 5">
    <name type="scientific">Halodesulfovibrio aestuarii</name>
    <dbReference type="NCBI Taxonomy" id="126333"/>
    <lineage>
        <taxon>Bacteria</taxon>
        <taxon>Pseudomonadati</taxon>
        <taxon>Thermodesulfobacteriota</taxon>
        <taxon>Desulfovibrionia</taxon>
        <taxon>Desulfovibrionales</taxon>
        <taxon>Desulfovibrionaceae</taxon>
        <taxon>Halodesulfovibrio</taxon>
    </lineage>
</organism>
<evidence type="ECO:0000259" key="3">
    <source>
        <dbReference type="PROSITE" id="PS50045"/>
    </source>
</evidence>
<accession>A0A8G2FAI6</accession>
<name>A0A8G2FAI6_9BACT</name>
<dbReference type="PANTHER" id="PTHR32071">
    <property type="entry name" value="TRANSCRIPTIONAL REGULATORY PROTEIN"/>
    <property type="match status" value="1"/>
</dbReference>
<dbReference type="Pfam" id="PF00158">
    <property type="entry name" value="Sigma54_activat"/>
    <property type="match status" value="1"/>
</dbReference>
<proteinExistence type="predicted"/>
<dbReference type="GO" id="GO:0005524">
    <property type="term" value="F:ATP binding"/>
    <property type="evidence" value="ECO:0007669"/>
    <property type="project" value="UniProtKB-KW"/>
</dbReference>
<keyword evidence="1" id="KW-0547">Nucleotide-binding</keyword>
<evidence type="ECO:0000256" key="1">
    <source>
        <dbReference type="ARBA" id="ARBA00022741"/>
    </source>
</evidence>
<dbReference type="PROSITE" id="PS50045">
    <property type="entry name" value="SIGMA54_INTERACT_4"/>
    <property type="match status" value="1"/>
</dbReference>
<dbReference type="SUPFAM" id="SSF52540">
    <property type="entry name" value="P-loop containing nucleoside triphosphate hydrolases"/>
    <property type="match status" value="1"/>
</dbReference>
<dbReference type="InterPro" id="IPR027417">
    <property type="entry name" value="P-loop_NTPase"/>
</dbReference>
<dbReference type="EMBL" id="FQZR01000003">
    <property type="protein sequence ID" value="SHJ00058.1"/>
    <property type="molecule type" value="Genomic_DNA"/>
</dbReference>